<proteinExistence type="predicted"/>
<dbReference type="AlphaFoldDB" id="A0A1Y0B4L4"/>
<protein>
    <submittedName>
        <fullName evidence="1">Uncharacterized protein</fullName>
    </submittedName>
</protein>
<keyword evidence="1" id="KW-0496">Mitochondrion</keyword>
<organism evidence="1">
    <name type="scientific">Utricularia reniformis</name>
    <dbReference type="NCBI Taxonomy" id="192314"/>
    <lineage>
        <taxon>Eukaryota</taxon>
        <taxon>Viridiplantae</taxon>
        <taxon>Streptophyta</taxon>
        <taxon>Embryophyta</taxon>
        <taxon>Tracheophyta</taxon>
        <taxon>Spermatophyta</taxon>
        <taxon>Magnoliopsida</taxon>
        <taxon>eudicotyledons</taxon>
        <taxon>Gunneridae</taxon>
        <taxon>Pentapetalae</taxon>
        <taxon>asterids</taxon>
        <taxon>lamiids</taxon>
        <taxon>Lamiales</taxon>
        <taxon>Lentibulariaceae</taxon>
        <taxon>Utricularia</taxon>
    </lineage>
</organism>
<evidence type="ECO:0000313" key="1">
    <source>
        <dbReference type="EMBL" id="ART32269.1"/>
    </source>
</evidence>
<gene>
    <name evidence="1" type="ORF">AEK19_MT2117</name>
</gene>
<sequence>MHLLRFFLNECCNGNSIINATKIYFSKINKIV</sequence>
<reference evidence="1" key="1">
    <citation type="submission" date="2017-03" db="EMBL/GenBank/DDBJ databases">
        <title>The mitochondrial genome of the carnivorous plant Utricularia reniformis (Lentibulariaceae): structure, comparative analysis and evolutionary landmarks.</title>
        <authorList>
            <person name="Silva S.R."/>
            <person name="Alvarenga D.O."/>
            <person name="Michael T.P."/>
            <person name="Miranda V.F.O."/>
            <person name="Varani A.M."/>
        </authorList>
    </citation>
    <scope>NUCLEOTIDE SEQUENCE</scope>
</reference>
<geneLocation type="mitochondrion" evidence="1"/>
<accession>A0A1Y0B4L4</accession>
<name>A0A1Y0B4L4_9LAMI</name>
<dbReference type="EMBL" id="KY774314">
    <property type="protein sequence ID" value="ART32269.1"/>
    <property type="molecule type" value="Genomic_DNA"/>
</dbReference>